<keyword evidence="6" id="KW-1185">Reference proteome</keyword>
<dbReference type="InterPro" id="IPR011604">
    <property type="entry name" value="PDDEXK-like_dom_sf"/>
</dbReference>
<evidence type="ECO:0000256" key="2">
    <source>
        <dbReference type="ARBA" id="ARBA00022759"/>
    </source>
</evidence>
<organism evidence="5 6">
    <name type="scientific">Eumeta variegata</name>
    <name type="common">Bagworm moth</name>
    <name type="synonym">Eumeta japonica</name>
    <dbReference type="NCBI Taxonomy" id="151549"/>
    <lineage>
        <taxon>Eukaryota</taxon>
        <taxon>Metazoa</taxon>
        <taxon>Ecdysozoa</taxon>
        <taxon>Arthropoda</taxon>
        <taxon>Hexapoda</taxon>
        <taxon>Insecta</taxon>
        <taxon>Pterygota</taxon>
        <taxon>Neoptera</taxon>
        <taxon>Endopterygota</taxon>
        <taxon>Lepidoptera</taxon>
        <taxon>Glossata</taxon>
        <taxon>Ditrysia</taxon>
        <taxon>Tineoidea</taxon>
        <taxon>Psychidae</taxon>
        <taxon>Oiketicinae</taxon>
        <taxon>Eumeta</taxon>
    </lineage>
</organism>
<dbReference type="OrthoDB" id="261614at2759"/>
<reference evidence="5 6" key="1">
    <citation type="journal article" date="2019" name="Commun. Biol.">
        <title>The bagworm genome reveals a unique fibroin gene that provides high tensile strength.</title>
        <authorList>
            <person name="Kono N."/>
            <person name="Nakamura H."/>
            <person name="Ohtoshi R."/>
            <person name="Tomita M."/>
            <person name="Numata K."/>
            <person name="Arakawa K."/>
        </authorList>
    </citation>
    <scope>NUCLEOTIDE SEQUENCE [LARGE SCALE GENOMIC DNA]</scope>
</reference>
<dbReference type="InterPro" id="IPR034720">
    <property type="entry name" value="Viral_alk_exo"/>
</dbReference>
<dbReference type="PANTHER" id="PTHR39953:SF1">
    <property type="entry name" value="RE54151P"/>
    <property type="match status" value="1"/>
</dbReference>
<gene>
    <name evidence="5" type="ORF">EVAR_16866_1</name>
</gene>
<accession>A0A4C1V1P5</accession>
<dbReference type="InterPro" id="IPR011335">
    <property type="entry name" value="Restrct_endonuc-II-like"/>
</dbReference>
<dbReference type="SUPFAM" id="SSF52980">
    <property type="entry name" value="Restriction endonuclease-like"/>
    <property type="match status" value="1"/>
</dbReference>
<sequence length="250" mass="28556">MLHCKGKICPEHKVHAKLYGCTLVVDEENEVVLSVQCEDCVASQGGCKHAIAFLMWLHRRSEEPSCTSVECYWKKSKLSRVGSSMKYMTAKELSKGNPILPANSLVLEKFLEEARKRKLEDCELIKYQPSYSQTVTQAVSMHQLIYEFKNKSVEDFLKKVQISPTLIKQVEEETREQSESDLWFQLRYGRITASRAHEVSRCKTNDGTLVSLILGGKIPDTPSMKRGRILEDEVRKTVECRIKKKIISVA</sequence>
<comment type="caution">
    <text evidence="5">The sequence shown here is derived from an EMBL/GenBank/DDBJ whole genome shotgun (WGS) entry which is preliminary data.</text>
</comment>
<evidence type="ECO:0000313" key="5">
    <source>
        <dbReference type="EMBL" id="GBP32703.1"/>
    </source>
</evidence>
<dbReference type="GO" id="GO:0004527">
    <property type="term" value="F:exonuclease activity"/>
    <property type="evidence" value="ECO:0007669"/>
    <property type="project" value="UniProtKB-KW"/>
</dbReference>
<evidence type="ECO:0000313" key="6">
    <source>
        <dbReference type="Proteomes" id="UP000299102"/>
    </source>
</evidence>
<keyword evidence="4" id="KW-0269">Exonuclease</keyword>
<dbReference type="Gene3D" id="3.90.320.10">
    <property type="match status" value="1"/>
</dbReference>
<dbReference type="PANTHER" id="PTHR39953">
    <property type="entry name" value="RE54151P"/>
    <property type="match status" value="1"/>
</dbReference>
<evidence type="ECO:0000256" key="1">
    <source>
        <dbReference type="ARBA" id="ARBA00022722"/>
    </source>
</evidence>
<dbReference type="GO" id="GO:0006281">
    <property type="term" value="P:DNA repair"/>
    <property type="evidence" value="ECO:0007669"/>
    <property type="project" value="UniProtKB-ARBA"/>
</dbReference>
<proteinExistence type="predicted"/>
<keyword evidence="2" id="KW-0255">Endonuclease</keyword>
<dbReference type="Pfam" id="PF01771">
    <property type="entry name" value="Viral_alk_exo"/>
    <property type="match status" value="1"/>
</dbReference>
<name>A0A4C1V1P5_EUMVA</name>
<evidence type="ECO:0000256" key="3">
    <source>
        <dbReference type="ARBA" id="ARBA00022801"/>
    </source>
</evidence>
<dbReference type="Proteomes" id="UP000299102">
    <property type="component" value="Unassembled WGS sequence"/>
</dbReference>
<evidence type="ECO:0000256" key="4">
    <source>
        <dbReference type="ARBA" id="ARBA00022839"/>
    </source>
</evidence>
<dbReference type="AlphaFoldDB" id="A0A4C1V1P5"/>
<keyword evidence="3" id="KW-0378">Hydrolase</keyword>
<dbReference type="GO" id="GO:0004519">
    <property type="term" value="F:endonuclease activity"/>
    <property type="evidence" value="ECO:0007669"/>
    <property type="project" value="UniProtKB-KW"/>
</dbReference>
<protein>
    <recommendedName>
        <fullName evidence="7">YqaJ viral recombinase domain-containing protein</fullName>
    </recommendedName>
</protein>
<keyword evidence="1" id="KW-0540">Nuclease</keyword>
<dbReference type="EMBL" id="BGZK01000263">
    <property type="protein sequence ID" value="GBP32703.1"/>
    <property type="molecule type" value="Genomic_DNA"/>
</dbReference>
<evidence type="ECO:0008006" key="7">
    <source>
        <dbReference type="Google" id="ProtNLM"/>
    </source>
</evidence>